<dbReference type="AlphaFoldDB" id="A0A1G4IEA8"/>
<dbReference type="PANTHER" id="PTHR40736:SF3">
    <property type="match status" value="1"/>
</dbReference>
<gene>
    <name evidence="1" type="ORF">TEOVI_000213400</name>
</gene>
<accession>A0A1G4IEA8</accession>
<dbReference type="Proteomes" id="UP000195570">
    <property type="component" value="Unassembled WGS sequence"/>
</dbReference>
<sequence>MSRKALTRPLTALATSMSKRIDRMNEPLKRHVEEHYRSGEDLCASVWREYWSYQRALLPYRWRRLSGELSYIRGGRLSLAATETKDVVLYLRAITKCLFLFLLCTVVGRRSVFPPLEPGSPFAQEIEANWQPNHRRGVL</sequence>
<organism evidence="1 2">
    <name type="scientific">Trypanosoma equiperdum</name>
    <dbReference type="NCBI Taxonomy" id="5694"/>
    <lineage>
        <taxon>Eukaryota</taxon>
        <taxon>Discoba</taxon>
        <taxon>Euglenozoa</taxon>
        <taxon>Kinetoplastea</taxon>
        <taxon>Metakinetoplastina</taxon>
        <taxon>Trypanosomatida</taxon>
        <taxon>Trypanosomatidae</taxon>
        <taxon>Trypanosoma</taxon>
    </lineage>
</organism>
<reference evidence="1" key="1">
    <citation type="submission" date="2016-09" db="EMBL/GenBank/DDBJ databases">
        <authorList>
            <person name="Hebert L."/>
            <person name="Moumen B."/>
        </authorList>
    </citation>
    <scope>NUCLEOTIDE SEQUENCE [LARGE SCALE GENOMIC DNA]</scope>
    <source>
        <strain evidence="1">OVI</strain>
    </source>
</reference>
<proteinExistence type="predicted"/>
<dbReference type="RefSeq" id="XP_067081349.1">
    <property type="nucleotide sequence ID" value="XM_067225248.1"/>
</dbReference>
<dbReference type="VEuPathDB" id="TriTrypDB:TEOVI_000213400"/>
<dbReference type="GeneID" id="92376074"/>
<dbReference type="PANTHER" id="PTHR40736">
    <property type="match status" value="1"/>
</dbReference>
<keyword evidence="2" id="KW-1185">Reference proteome</keyword>
<protein>
    <submittedName>
        <fullName evidence="1">Uncharacterized protein</fullName>
    </submittedName>
</protein>
<comment type="caution">
    <text evidence="1">The sequence shown here is derived from an EMBL/GenBank/DDBJ whole genome shotgun (WGS) entry which is preliminary data.</text>
</comment>
<dbReference type="EMBL" id="CZPT02001476">
    <property type="protein sequence ID" value="SCU70560.1"/>
    <property type="molecule type" value="Genomic_DNA"/>
</dbReference>
<dbReference type="SMR" id="A0A1G4IEA8"/>
<name>A0A1G4IEA8_TRYEQ</name>
<evidence type="ECO:0000313" key="2">
    <source>
        <dbReference type="Proteomes" id="UP000195570"/>
    </source>
</evidence>
<evidence type="ECO:0000313" key="1">
    <source>
        <dbReference type="EMBL" id="SCU70560.1"/>
    </source>
</evidence>